<accession>A0A5S9INS7</accession>
<sequence>MKTTMMILALTITTLYAEKYSFSSTEEKAFSWDKVYISVENPTFNQVQIWLINDNAKKCEVRQRTALRVNSKVFRRSRSYRKVIVPGKRKVLVDTYKFTSFNNVSMIRGYLKMRGGRTLKATKRIQQIIDNSPEVANPAFNDNSRYAQRILERRRNKRANIEARRKARENK</sequence>
<gene>
    <name evidence="1" type="ORF">UABAM_03278</name>
</gene>
<dbReference type="Proteomes" id="UP000326354">
    <property type="component" value="Chromosome"/>
</dbReference>
<dbReference type="RefSeq" id="WP_151969044.1">
    <property type="nucleotide sequence ID" value="NZ_AP019860.1"/>
</dbReference>
<dbReference type="KEGG" id="uam:UABAM_03278"/>
<dbReference type="AlphaFoldDB" id="A0A5S9INS7"/>
<keyword evidence="2" id="KW-1185">Reference proteome</keyword>
<dbReference type="EMBL" id="AP019860">
    <property type="protein sequence ID" value="BBM84917.1"/>
    <property type="molecule type" value="Genomic_DNA"/>
</dbReference>
<name>A0A5S9INS7_UABAM</name>
<evidence type="ECO:0000313" key="1">
    <source>
        <dbReference type="EMBL" id="BBM84917.1"/>
    </source>
</evidence>
<proteinExistence type="predicted"/>
<evidence type="ECO:0000313" key="2">
    <source>
        <dbReference type="Proteomes" id="UP000326354"/>
    </source>
</evidence>
<protein>
    <submittedName>
        <fullName evidence="1">Uncharacterized protein</fullName>
    </submittedName>
</protein>
<organism evidence="1 2">
    <name type="scientific">Uabimicrobium amorphum</name>
    <dbReference type="NCBI Taxonomy" id="2596890"/>
    <lineage>
        <taxon>Bacteria</taxon>
        <taxon>Pseudomonadati</taxon>
        <taxon>Planctomycetota</taxon>
        <taxon>Candidatus Uabimicrobiia</taxon>
        <taxon>Candidatus Uabimicrobiales</taxon>
        <taxon>Candidatus Uabimicrobiaceae</taxon>
        <taxon>Candidatus Uabimicrobium</taxon>
    </lineage>
</organism>
<reference evidence="1 2" key="1">
    <citation type="submission" date="2019-08" db="EMBL/GenBank/DDBJ databases">
        <title>Complete genome sequence of Candidatus Uab amorphum.</title>
        <authorList>
            <person name="Shiratori T."/>
            <person name="Suzuki S."/>
            <person name="Kakizawa Y."/>
            <person name="Ishida K."/>
        </authorList>
    </citation>
    <scope>NUCLEOTIDE SEQUENCE [LARGE SCALE GENOMIC DNA]</scope>
    <source>
        <strain evidence="1 2">SRT547</strain>
    </source>
</reference>